<gene>
    <name evidence="1" type="ORF">C4B59_09945</name>
</gene>
<sequence length="95" mass="10453">MGGKAILMFMVKGLTVTDSDVDVKINNTSVGKIFNYKGANSNHWFTQIVNIGSNILKNGNNELQLEAVSFAGATPGNIFDDFYIRDVVCFFQQKA</sequence>
<evidence type="ECO:0000313" key="1">
    <source>
        <dbReference type="EMBL" id="PXF60032.1"/>
    </source>
</evidence>
<name>A0AC61L223_9EURY</name>
<organism evidence="1 2">
    <name type="scientific">Candidatus Methanogaster sp</name>
    <dbReference type="NCBI Taxonomy" id="3386292"/>
    <lineage>
        <taxon>Archaea</taxon>
        <taxon>Methanobacteriati</taxon>
        <taxon>Methanobacteriota</taxon>
        <taxon>Stenosarchaea group</taxon>
        <taxon>Methanomicrobia</taxon>
        <taxon>Methanosarcinales</taxon>
        <taxon>ANME-2 cluster</taxon>
        <taxon>Candidatus Methanogasteraceae</taxon>
        <taxon>Candidatus Methanogaster</taxon>
    </lineage>
</organism>
<proteinExistence type="predicted"/>
<evidence type="ECO:0000313" key="2">
    <source>
        <dbReference type="Proteomes" id="UP000248329"/>
    </source>
</evidence>
<accession>A0AC61L223</accession>
<reference evidence="1" key="1">
    <citation type="submission" date="2018-01" db="EMBL/GenBank/DDBJ databases">
        <authorList>
            <person name="Krukenberg V."/>
        </authorList>
    </citation>
    <scope>NUCLEOTIDE SEQUENCE</scope>
    <source>
        <strain evidence="1">E20ANME2</strain>
    </source>
</reference>
<comment type="caution">
    <text evidence="1">The sequence shown here is derived from an EMBL/GenBank/DDBJ whole genome shotgun (WGS) entry which is preliminary data.</text>
</comment>
<dbReference type="Proteomes" id="UP000248329">
    <property type="component" value="Unassembled WGS sequence"/>
</dbReference>
<protein>
    <submittedName>
        <fullName evidence="1">Uncharacterized protein</fullName>
    </submittedName>
</protein>
<dbReference type="EMBL" id="PQXF01000019">
    <property type="protein sequence ID" value="PXF60032.1"/>
    <property type="molecule type" value="Genomic_DNA"/>
</dbReference>